<dbReference type="Pfam" id="PF03357">
    <property type="entry name" value="Snf7"/>
    <property type="match status" value="1"/>
</dbReference>
<evidence type="ECO:0000313" key="3">
    <source>
        <dbReference type="Proteomes" id="UP000256970"/>
    </source>
</evidence>
<evidence type="ECO:0000256" key="1">
    <source>
        <dbReference type="SAM" id="Coils"/>
    </source>
</evidence>
<feature type="coiled-coil region" evidence="1">
    <location>
        <begin position="12"/>
        <end position="42"/>
    </location>
</feature>
<accession>A0A383V5Y3</accession>
<gene>
    <name evidence="2" type="ORF">BQ4739_LOCUS917</name>
</gene>
<dbReference type="Gene3D" id="6.10.140.1230">
    <property type="match status" value="1"/>
</dbReference>
<evidence type="ECO:0000313" key="2">
    <source>
        <dbReference type="EMBL" id="SZX60363.1"/>
    </source>
</evidence>
<reference evidence="2 3" key="1">
    <citation type="submission" date="2016-10" db="EMBL/GenBank/DDBJ databases">
        <authorList>
            <person name="Cai Z."/>
        </authorList>
    </citation>
    <scope>NUCLEOTIDE SEQUENCE [LARGE SCALE GENOMIC DNA]</scope>
</reference>
<organism evidence="2 3">
    <name type="scientific">Tetradesmus obliquus</name>
    <name type="common">Green alga</name>
    <name type="synonym">Acutodesmus obliquus</name>
    <dbReference type="NCBI Taxonomy" id="3088"/>
    <lineage>
        <taxon>Eukaryota</taxon>
        <taxon>Viridiplantae</taxon>
        <taxon>Chlorophyta</taxon>
        <taxon>core chlorophytes</taxon>
        <taxon>Chlorophyceae</taxon>
        <taxon>CS clade</taxon>
        <taxon>Sphaeropleales</taxon>
        <taxon>Scenedesmaceae</taxon>
        <taxon>Tetradesmus</taxon>
    </lineage>
</organism>
<evidence type="ECO:0008006" key="4">
    <source>
        <dbReference type="Google" id="ProtNLM"/>
    </source>
</evidence>
<dbReference type="InterPro" id="IPR005024">
    <property type="entry name" value="Snf7_fam"/>
</dbReference>
<dbReference type="EMBL" id="FNXT01000059">
    <property type="protein sequence ID" value="SZX60363.1"/>
    <property type="molecule type" value="Genomic_DNA"/>
</dbReference>
<name>A0A383V5Y3_TETOB</name>
<keyword evidence="1" id="KW-0175">Coiled coil</keyword>
<dbReference type="GO" id="GO:0007034">
    <property type="term" value="P:vacuolar transport"/>
    <property type="evidence" value="ECO:0007669"/>
    <property type="project" value="InterPro"/>
</dbReference>
<sequence length="290" mass="31041">MEWLFGKKKTPAEMLRENKRMLDKAIRELDRERIGLQNQEKKTVAEIKKMAKEGQMDAVKVMAKSLIRNRHAVTKLHGLKSQLQAVSLRIQTLKSTQAMADAMRGATKAMRVMNKRMNLPNMQKILMEFEKQNERMEMTSDMMGDAIDDAMEGEGEEEETDDLIGQVLDEIGISTTTQVRGSSRAGRGLGMPVVVRSVYAPAAAGRAGDWLVSAPDMPVAAAAVPAQAAPAMAEAVGAGPSAGPGIDEDLQVSLRASSSSSSSSSCCSYGSGRLGLVQGLGLLAAMLATG</sequence>
<dbReference type="STRING" id="3088.A0A383V5Y3"/>
<protein>
    <recommendedName>
        <fullName evidence="4">Charged multivesicular body protein 2a</fullName>
    </recommendedName>
</protein>
<proteinExistence type="predicted"/>
<dbReference type="AlphaFoldDB" id="A0A383V5Y3"/>
<dbReference type="Proteomes" id="UP000256970">
    <property type="component" value="Unassembled WGS sequence"/>
</dbReference>
<dbReference type="PANTHER" id="PTHR10476">
    <property type="entry name" value="CHARGED MULTIVESICULAR BODY PROTEIN"/>
    <property type="match status" value="1"/>
</dbReference>
<keyword evidence="3" id="KW-1185">Reference proteome</keyword>